<dbReference type="GO" id="GO:0016887">
    <property type="term" value="F:ATP hydrolysis activity"/>
    <property type="evidence" value="ECO:0007669"/>
    <property type="project" value="InterPro"/>
</dbReference>
<comment type="caution">
    <text evidence="5">The sequence shown here is derived from an EMBL/GenBank/DDBJ whole genome shotgun (WGS) entry which is preliminary data.</text>
</comment>
<dbReference type="PROSITE" id="PS50893">
    <property type="entry name" value="ABC_TRANSPORTER_2"/>
    <property type="match status" value="1"/>
</dbReference>
<dbReference type="Gene3D" id="3.40.50.300">
    <property type="entry name" value="P-loop containing nucleotide triphosphate hydrolases"/>
    <property type="match status" value="1"/>
</dbReference>
<dbReference type="InterPro" id="IPR003439">
    <property type="entry name" value="ABC_transporter-like_ATP-bd"/>
</dbReference>
<keyword evidence="1" id="KW-0813">Transport</keyword>
<dbReference type="Pfam" id="PF00005">
    <property type="entry name" value="ABC_tran"/>
    <property type="match status" value="1"/>
</dbReference>
<evidence type="ECO:0000256" key="1">
    <source>
        <dbReference type="ARBA" id="ARBA00022448"/>
    </source>
</evidence>
<dbReference type="InterPro" id="IPR050166">
    <property type="entry name" value="ABC_transporter_ATP-bind"/>
</dbReference>
<sequence>MNDPKKNLLYIGDVYKEYGQKLVLDNVDLSIREGELCTLVGPSGCGKSTLFRLILGEEQPTSGDILVDGRAAGFPDASRGIVYQKYSLYPNLTALDNVLLGKRLALWPWASYARREALRREGMAILERMHVQDHANNYPSALSGGQQQRVAIARALIMRPRILLMDEPFGALDPGAREYLQVFLLDLWQEMKMTILFVTHDLEEAVFLGTRVFILSQHYSDGRGATARRGSKIVFDQALPRALTTDVKRTAEFGELVSHIREDGFNPNHRRHVTEFNLRHQDSFQTLRDEELAK</sequence>
<protein>
    <submittedName>
        <fullName evidence="5">Nitrate/sulfonate/bicarbonate ABC transporter ATP-binding protein</fullName>
    </submittedName>
</protein>
<evidence type="ECO:0000256" key="3">
    <source>
        <dbReference type="ARBA" id="ARBA00022840"/>
    </source>
</evidence>
<dbReference type="SUPFAM" id="SSF52540">
    <property type="entry name" value="P-loop containing nucleoside triphosphate hydrolases"/>
    <property type="match status" value="1"/>
</dbReference>
<dbReference type="InterPro" id="IPR027417">
    <property type="entry name" value="P-loop_NTPase"/>
</dbReference>
<feature type="domain" description="ABC transporter" evidence="4">
    <location>
        <begin position="9"/>
        <end position="242"/>
    </location>
</feature>
<evidence type="ECO:0000256" key="2">
    <source>
        <dbReference type="ARBA" id="ARBA00022741"/>
    </source>
</evidence>
<dbReference type="PANTHER" id="PTHR42788:SF13">
    <property type="entry name" value="ALIPHATIC SULFONATES IMPORT ATP-BINDING PROTEIN SSUB"/>
    <property type="match status" value="1"/>
</dbReference>
<dbReference type="EMBL" id="MHQL01000017">
    <property type="protein sequence ID" value="OHA03326.1"/>
    <property type="molecule type" value="Genomic_DNA"/>
</dbReference>
<proteinExistence type="predicted"/>
<dbReference type="InterPro" id="IPR017871">
    <property type="entry name" value="ABC_transporter-like_CS"/>
</dbReference>
<dbReference type="AlphaFoldDB" id="A0A1G2KV87"/>
<accession>A0A1G2KV87</accession>
<evidence type="ECO:0000313" key="5">
    <source>
        <dbReference type="EMBL" id="OHA03326.1"/>
    </source>
</evidence>
<keyword evidence="2" id="KW-0547">Nucleotide-binding</keyword>
<evidence type="ECO:0000313" key="6">
    <source>
        <dbReference type="Proteomes" id="UP000177811"/>
    </source>
</evidence>
<organism evidence="5 6">
    <name type="scientific">Candidatus Sungbacteria bacterium RIFCSPHIGHO2_02_FULL_51_29</name>
    <dbReference type="NCBI Taxonomy" id="1802273"/>
    <lineage>
        <taxon>Bacteria</taxon>
        <taxon>Candidatus Sungiibacteriota</taxon>
    </lineage>
</organism>
<gene>
    <name evidence="5" type="ORF">A3C16_01470</name>
</gene>
<dbReference type="Proteomes" id="UP000177811">
    <property type="component" value="Unassembled WGS sequence"/>
</dbReference>
<evidence type="ECO:0000259" key="4">
    <source>
        <dbReference type="PROSITE" id="PS50893"/>
    </source>
</evidence>
<dbReference type="SMART" id="SM00382">
    <property type="entry name" value="AAA"/>
    <property type="match status" value="1"/>
</dbReference>
<dbReference type="CDD" id="cd03293">
    <property type="entry name" value="ABC_NrtD_SsuB_transporters"/>
    <property type="match status" value="1"/>
</dbReference>
<dbReference type="InterPro" id="IPR003593">
    <property type="entry name" value="AAA+_ATPase"/>
</dbReference>
<dbReference type="GO" id="GO:0005524">
    <property type="term" value="F:ATP binding"/>
    <property type="evidence" value="ECO:0007669"/>
    <property type="project" value="UniProtKB-KW"/>
</dbReference>
<reference evidence="5 6" key="1">
    <citation type="journal article" date="2016" name="Nat. Commun.">
        <title>Thousands of microbial genomes shed light on interconnected biogeochemical processes in an aquifer system.</title>
        <authorList>
            <person name="Anantharaman K."/>
            <person name="Brown C.T."/>
            <person name="Hug L.A."/>
            <person name="Sharon I."/>
            <person name="Castelle C.J."/>
            <person name="Probst A.J."/>
            <person name="Thomas B.C."/>
            <person name="Singh A."/>
            <person name="Wilkins M.J."/>
            <person name="Karaoz U."/>
            <person name="Brodie E.L."/>
            <person name="Williams K.H."/>
            <person name="Hubbard S.S."/>
            <person name="Banfield J.F."/>
        </authorList>
    </citation>
    <scope>NUCLEOTIDE SEQUENCE [LARGE SCALE GENOMIC DNA]</scope>
</reference>
<keyword evidence="3 5" id="KW-0067">ATP-binding</keyword>
<dbReference type="PROSITE" id="PS00211">
    <property type="entry name" value="ABC_TRANSPORTER_1"/>
    <property type="match status" value="1"/>
</dbReference>
<dbReference type="PANTHER" id="PTHR42788">
    <property type="entry name" value="TAURINE IMPORT ATP-BINDING PROTEIN-RELATED"/>
    <property type="match status" value="1"/>
</dbReference>
<name>A0A1G2KV87_9BACT</name>